<comment type="caution">
    <text evidence="2">The sequence shown here is derived from an EMBL/GenBank/DDBJ whole genome shotgun (WGS) entry which is preliminary data.</text>
</comment>
<dbReference type="SUPFAM" id="SSF47413">
    <property type="entry name" value="lambda repressor-like DNA-binding domains"/>
    <property type="match status" value="1"/>
</dbReference>
<dbReference type="Proteomes" id="UP000556084">
    <property type="component" value="Unassembled WGS sequence"/>
</dbReference>
<evidence type="ECO:0000313" key="2">
    <source>
        <dbReference type="EMBL" id="MBB4892922.1"/>
    </source>
</evidence>
<name>A0A7W7PK73_9ACTN</name>
<dbReference type="EMBL" id="JACHJH010000002">
    <property type="protein sequence ID" value="MBB4892922.1"/>
    <property type="molecule type" value="Genomic_DNA"/>
</dbReference>
<keyword evidence="3" id="KW-1185">Reference proteome</keyword>
<sequence>MTGSQAAAYLGGERAQVSHLESGRYGISAERVRRLAAFYSAANKHLVDALAQMADERGKGWWEAYRGVLSPGFLDIAELEHHATFLRSIRMLHVPGIFQTPDYARELITSAVSGLPDEEVAARVEYRVQRREIFDRPAPPRFDAYIHEAALRMRYCSSDVMRSQLALLQEVSRWPSVQVHIVPFDAYVTGSLHSVLHLGGPIPQLDTVQLDSAFDGGFLDAEAQLAR</sequence>
<feature type="domain" description="DUF5753" evidence="1">
    <location>
        <begin position="75"/>
        <end position="227"/>
    </location>
</feature>
<dbReference type="InterPro" id="IPR001387">
    <property type="entry name" value="Cro/C1-type_HTH"/>
</dbReference>
<evidence type="ECO:0000313" key="3">
    <source>
        <dbReference type="Proteomes" id="UP000556084"/>
    </source>
</evidence>
<dbReference type="AlphaFoldDB" id="A0A7W7PK73"/>
<reference evidence="2 3" key="1">
    <citation type="submission" date="2020-08" db="EMBL/GenBank/DDBJ databases">
        <title>Genomic Encyclopedia of Type Strains, Phase III (KMG-III): the genomes of soil and plant-associated and newly described type strains.</title>
        <authorList>
            <person name="Whitman W."/>
        </authorList>
    </citation>
    <scope>NUCLEOTIDE SEQUENCE [LARGE SCALE GENOMIC DNA]</scope>
    <source>
        <strain evidence="2 3">CECT 3266</strain>
    </source>
</reference>
<dbReference type="Pfam" id="PF19054">
    <property type="entry name" value="DUF5753"/>
    <property type="match status" value="1"/>
</dbReference>
<evidence type="ECO:0000259" key="1">
    <source>
        <dbReference type="Pfam" id="PF19054"/>
    </source>
</evidence>
<protein>
    <submittedName>
        <fullName evidence="2">Transcriptional regulator with XRE-family HTH domain</fullName>
    </submittedName>
</protein>
<dbReference type="InterPro" id="IPR043917">
    <property type="entry name" value="DUF5753"/>
</dbReference>
<accession>A0A7W7PK73</accession>
<dbReference type="CDD" id="cd00093">
    <property type="entry name" value="HTH_XRE"/>
    <property type="match status" value="1"/>
</dbReference>
<gene>
    <name evidence="2" type="ORF">FHS39_001933</name>
</gene>
<organism evidence="2 3">
    <name type="scientific">Streptomyces olivoverticillatus</name>
    <dbReference type="NCBI Taxonomy" id="66427"/>
    <lineage>
        <taxon>Bacteria</taxon>
        <taxon>Bacillati</taxon>
        <taxon>Actinomycetota</taxon>
        <taxon>Actinomycetes</taxon>
        <taxon>Kitasatosporales</taxon>
        <taxon>Streptomycetaceae</taxon>
        <taxon>Streptomyces</taxon>
    </lineage>
</organism>
<dbReference type="GO" id="GO:0003677">
    <property type="term" value="F:DNA binding"/>
    <property type="evidence" value="ECO:0007669"/>
    <property type="project" value="InterPro"/>
</dbReference>
<dbReference type="InterPro" id="IPR010982">
    <property type="entry name" value="Lambda_DNA-bd_dom_sf"/>
</dbReference>
<proteinExistence type="predicted"/>